<dbReference type="EMBL" id="CP013235">
    <property type="protein sequence ID" value="AMP10422.1"/>
    <property type="molecule type" value="Genomic_DNA"/>
</dbReference>
<gene>
    <name evidence="1" type="ORF">CAter282_2692</name>
</gene>
<dbReference type="Proteomes" id="UP000071778">
    <property type="component" value="Chromosome"/>
</dbReference>
<dbReference type="PATRIC" id="fig|279058.17.peg.2935"/>
<accession>A0A127PT41</accession>
<name>A0A127PT41_9BURK</name>
<reference evidence="1 2" key="1">
    <citation type="submission" date="2015-11" db="EMBL/GenBank/DDBJ databases">
        <title>Exploring the genomic traits of fungus-feeding bacterial genus Collimonas.</title>
        <authorList>
            <person name="Song C."/>
            <person name="Schmidt R."/>
            <person name="de Jager V."/>
            <person name="Krzyzanowska D."/>
            <person name="Jongedijk E."/>
            <person name="Cankar K."/>
            <person name="Beekwilder J."/>
            <person name="van Veen A."/>
            <person name="de Boer W."/>
            <person name="van Veen J.A."/>
            <person name="Garbeva P."/>
        </authorList>
    </citation>
    <scope>NUCLEOTIDE SEQUENCE [LARGE SCALE GENOMIC DNA]</scope>
    <source>
        <strain evidence="1 2">Ter282</strain>
    </source>
</reference>
<protein>
    <submittedName>
        <fullName evidence="1">Uncharacterized protein</fullName>
    </submittedName>
</protein>
<organism evidence="1 2">
    <name type="scientific">Collimonas arenae</name>
    <dbReference type="NCBI Taxonomy" id="279058"/>
    <lineage>
        <taxon>Bacteria</taxon>
        <taxon>Pseudomonadati</taxon>
        <taxon>Pseudomonadota</taxon>
        <taxon>Betaproteobacteria</taxon>
        <taxon>Burkholderiales</taxon>
        <taxon>Oxalobacteraceae</taxon>
        <taxon>Collimonas</taxon>
    </lineage>
</organism>
<proteinExistence type="predicted"/>
<keyword evidence="2" id="KW-1185">Reference proteome</keyword>
<evidence type="ECO:0000313" key="2">
    <source>
        <dbReference type="Proteomes" id="UP000071778"/>
    </source>
</evidence>
<sequence length="49" mass="5503">MAKACRADGAGKIKMSQRIFISIWRKISSLPPEMLLYRRAFADSSLCPS</sequence>
<evidence type="ECO:0000313" key="1">
    <source>
        <dbReference type="EMBL" id="AMP10422.1"/>
    </source>
</evidence>
<dbReference type="AlphaFoldDB" id="A0A127PT41"/>